<feature type="domain" description="At2g35280-like TPR" evidence="1">
    <location>
        <begin position="1"/>
        <end position="71"/>
    </location>
</feature>
<dbReference type="Pfam" id="PF23310">
    <property type="entry name" value="TPR_27"/>
    <property type="match status" value="1"/>
</dbReference>
<reference evidence="2 3" key="1">
    <citation type="journal article" date="2023" name="Plants (Basel)">
        <title>Bridging the Gap: Combining Genomics and Transcriptomics Approaches to Understand Stylosanthes scabra, an Orphan Legume from the Brazilian Caatinga.</title>
        <authorList>
            <person name="Ferreira-Neto J.R.C."/>
            <person name="da Silva M.D."/>
            <person name="Binneck E."/>
            <person name="de Melo N.F."/>
            <person name="da Silva R.H."/>
            <person name="de Melo A.L.T.M."/>
            <person name="Pandolfi V."/>
            <person name="Bustamante F.O."/>
            <person name="Brasileiro-Vidal A.C."/>
            <person name="Benko-Iseppon A.M."/>
        </authorList>
    </citation>
    <scope>NUCLEOTIDE SEQUENCE [LARGE SCALE GENOMIC DNA]</scope>
    <source>
        <tissue evidence="2">Leaves</tissue>
    </source>
</reference>
<evidence type="ECO:0000313" key="2">
    <source>
        <dbReference type="EMBL" id="MED6162959.1"/>
    </source>
</evidence>
<accession>A0ABU6UPX4</accession>
<gene>
    <name evidence="2" type="ORF">PIB30_075439</name>
</gene>
<sequence length="151" mass="17130">MRHAFVDDNTDAAISTLLKPAREGHITAAYVYSMLVLLGDKGDREKAEAIEMFSIVERSLGLAACRSAVKRHGDYMWIVGRCIPWMEPKREVCSSALCPTRGEMRRIHKEARINGGFDYNNVNGAGRDVQCGLCYAEYEIIMFVDLFDFWK</sequence>
<comment type="caution">
    <text evidence="2">The sequence shown here is derived from an EMBL/GenBank/DDBJ whole genome shotgun (WGS) entry which is preliminary data.</text>
</comment>
<dbReference type="InterPro" id="IPR057136">
    <property type="entry name" value="At2g35280_TPR_dom"/>
</dbReference>
<evidence type="ECO:0000259" key="1">
    <source>
        <dbReference type="Pfam" id="PF23310"/>
    </source>
</evidence>
<evidence type="ECO:0000313" key="3">
    <source>
        <dbReference type="Proteomes" id="UP001341840"/>
    </source>
</evidence>
<dbReference type="EMBL" id="JASCZI010121790">
    <property type="protein sequence ID" value="MED6162959.1"/>
    <property type="molecule type" value="Genomic_DNA"/>
</dbReference>
<proteinExistence type="predicted"/>
<keyword evidence="3" id="KW-1185">Reference proteome</keyword>
<protein>
    <recommendedName>
        <fullName evidence="1">At2g35280-like TPR domain-containing protein</fullName>
    </recommendedName>
</protein>
<organism evidence="2 3">
    <name type="scientific">Stylosanthes scabra</name>
    <dbReference type="NCBI Taxonomy" id="79078"/>
    <lineage>
        <taxon>Eukaryota</taxon>
        <taxon>Viridiplantae</taxon>
        <taxon>Streptophyta</taxon>
        <taxon>Embryophyta</taxon>
        <taxon>Tracheophyta</taxon>
        <taxon>Spermatophyta</taxon>
        <taxon>Magnoliopsida</taxon>
        <taxon>eudicotyledons</taxon>
        <taxon>Gunneridae</taxon>
        <taxon>Pentapetalae</taxon>
        <taxon>rosids</taxon>
        <taxon>fabids</taxon>
        <taxon>Fabales</taxon>
        <taxon>Fabaceae</taxon>
        <taxon>Papilionoideae</taxon>
        <taxon>50 kb inversion clade</taxon>
        <taxon>dalbergioids sensu lato</taxon>
        <taxon>Dalbergieae</taxon>
        <taxon>Pterocarpus clade</taxon>
        <taxon>Stylosanthes</taxon>
    </lineage>
</organism>
<name>A0ABU6UPX4_9FABA</name>
<dbReference type="Proteomes" id="UP001341840">
    <property type="component" value="Unassembled WGS sequence"/>
</dbReference>